<evidence type="ECO:0000256" key="8">
    <source>
        <dbReference type="ARBA" id="ARBA00049243"/>
    </source>
</evidence>
<dbReference type="InterPro" id="IPR013154">
    <property type="entry name" value="ADH-like_N"/>
</dbReference>
<dbReference type="PANTHER" id="PTHR42940">
    <property type="entry name" value="ALCOHOL DEHYDROGENASE 1-RELATED"/>
    <property type="match status" value="1"/>
</dbReference>
<gene>
    <name evidence="11" type="ORF">DN051_42300</name>
</gene>
<dbReference type="Pfam" id="PF00107">
    <property type="entry name" value="ADH_zinc_N"/>
    <property type="match status" value="1"/>
</dbReference>
<dbReference type="SMART" id="SM00829">
    <property type="entry name" value="PKS_ER"/>
    <property type="match status" value="1"/>
</dbReference>
<dbReference type="Gene3D" id="3.40.50.720">
    <property type="entry name" value="NAD(P)-binding Rossmann-like Domain"/>
    <property type="match status" value="1"/>
</dbReference>
<keyword evidence="4 9" id="KW-0479">Metal-binding</keyword>
<evidence type="ECO:0000256" key="7">
    <source>
        <dbReference type="ARBA" id="ARBA00049164"/>
    </source>
</evidence>
<dbReference type="InterPro" id="IPR036291">
    <property type="entry name" value="NAD(P)-bd_dom_sf"/>
</dbReference>
<dbReference type="InterPro" id="IPR020843">
    <property type="entry name" value="ER"/>
</dbReference>
<feature type="domain" description="Enoyl reductase (ER)" evidence="10">
    <location>
        <begin position="25"/>
        <end position="345"/>
    </location>
</feature>
<dbReference type="SUPFAM" id="SSF51735">
    <property type="entry name" value="NAD(P)-binding Rossmann-fold domains"/>
    <property type="match status" value="1"/>
</dbReference>
<evidence type="ECO:0000259" key="10">
    <source>
        <dbReference type="SMART" id="SM00829"/>
    </source>
</evidence>
<dbReference type="Proteomes" id="UP000249616">
    <property type="component" value="Plasmid unnamed1"/>
</dbReference>
<geneLocation type="plasmid" evidence="11 12">
    <name>unnamed1</name>
</geneLocation>
<dbReference type="AlphaFoldDB" id="A0A2Z4JDJ9"/>
<reference evidence="12" key="1">
    <citation type="submission" date="2018-06" db="EMBL/GenBank/DDBJ databases">
        <authorList>
            <person name="Li K."/>
        </authorList>
    </citation>
    <scope>NUCLEOTIDE SEQUENCE [LARGE SCALE GENOMIC DNA]</scope>
    <source>
        <strain evidence="12">ZFG47</strain>
        <plasmid evidence="12">unnamed1</plasmid>
    </source>
</reference>
<evidence type="ECO:0000256" key="3">
    <source>
        <dbReference type="ARBA" id="ARBA00013190"/>
    </source>
</evidence>
<evidence type="ECO:0000256" key="2">
    <source>
        <dbReference type="ARBA" id="ARBA00008072"/>
    </source>
</evidence>
<protein>
    <recommendedName>
        <fullName evidence="3">alcohol dehydrogenase</fullName>
        <ecNumber evidence="3">1.1.1.1</ecNumber>
    </recommendedName>
</protein>
<dbReference type="InterPro" id="IPR011032">
    <property type="entry name" value="GroES-like_sf"/>
</dbReference>
<comment type="similarity">
    <text evidence="2 9">Belongs to the zinc-containing alcohol dehydrogenase family.</text>
</comment>
<proteinExistence type="inferred from homology"/>
<evidence type="ECO:0000313" key="12">
    <source>
        <dbReference type="Proteomes" id="UP000249616"/>
    </source>
</evidence>
<keyword evidence="6" id="KW-0560">Oxidoreductase</keyword>
<sequence>MDGRARLADAGYMHAITLNQPAPLAENPLHWGEVPTPSPGPGQLLIEVAACGVCRSNLHMIEGDWVDGGVPGICPIIPGHEVTGTVVAVGGDVDGFTTGDRAGVQPLWWTCEQCAYCTSGREQLCHRRRITGEHVDGGYAQYLLSNAAHTYHVPDTLDLTEAAPLFCPGITAYGAVQKLDLGPGTTVAVFGLGGVGHMAVQFARLTGADVIAVGRSADHLRVARELGATRVVDASAEDPGRTLADSVDAAITFAPSDTVTEQALAALVWGGTLVAGVPLSVSDFPFNKEQTVKASLLGNRAQMNEVLALAAEGKVRSVVDRFPLREAPEVLGMLAAGKLRSRAVLENRAA</sequence>
<comment type="catalytic activity">
    <reaction evidence="7">
        <text>a secondary alcohol + NAD(+) = a ketone + NADH + H(+)</text>
        <dbReference type="Rhea" id="RHEA:10740"/>
        <dbReference type="ChEBI" id="CHEBI:15378"/>
        <dbReference type="ChEBI" id="CHEBI:17087"/>
        <dbReference type="ChEBI" id="CHEBI:35681"/>
        <dbReference type="ChEBI" id="CHEBI:57540"/>
        <dbReference type="ChEBI" id="CHEBI:57945"/>
        <dbReference type="EC" id="1.1.1.1"/>
    </reaction>
</comment>
<dbReference type="EC" id="1.1.1.1" evidence="3"/>
<dbReference type="SUPFAM" id="SSF50129">
    <property type="entry name" value="GroES-like"/>
    <property type="match status" value="1"/>
</dbReference>
<dbReference type="PROSITE" id="PS00059">
    <property type="entry name" value="ADH_ZINC"/>
    <property type="match status" value="1"/>
</dbReference>
<comment type="cofactor">
    <cofactor evidence="1 9">
        <name>Zn(2+)</name>
        <dbReference type="ChEBI" id="CHEBI:29105"/>
    </cofactor>
</comment>
<organism evidence="11 12">
    <name type="scientific">Streptomyces cadmiisoli</name>
    <dbReference type="NCBI Taxonomy" id="2184053"/>
    <lineage>
        <taxon>Bacteria</taxon>
        <taxon>Bacillati</taxon>
        <taxon>Actinomycetota</taxon>
        <taxon>Actinomycetes</taxon>
        <taxon>Kitasatosporales</taxon>
        <taxon>Streptomycetaceae</taxon>
        <taxon>Streptomyces</taxon>
        <taxon>Streptomyces aurantiacus group</taxon>
    </lineage>
</organism>
<dbReference type="KEGG" id="scad:DN051_42300"/>
<accession>A0A2Z4JDJ9</accession>
<name>A0A2Z4JDJ9_9ACTN</name>
<evidence type="ECO:0000256" key="6">
    <source>
        <dbReference type="ARBA" id="ARBA00023002"/>
    </source>
</evidence>
<keyword evidence="11" id="KW-0614">Plasmid</keyword>
<dbReference type="GO" id="GO:0008270">
    <property type="term" value="F:zinc ion binding"/>
    <property type="evidence" value="ECO:0007669"/>
    <property type="project" value="InterPro"/>
</dbReference>
<comment type="catalytic activity">
    <reaction evidence="8">
        <text>a primary alcohol + NAD(+) = an aldehyde + NADH + H(+)</text>
        <dbReference type="Rhea" id="RHEA:10736"/>
        <dbReference type="ChEBI" id="CHEBI:15378"/>
        <dbReference type="ChEBI" id="CHEBI:15734"/>
        <dbReference type="ChEBI" id="CHEBI:17478"/>
        <dbReference type="ChEBI" id="CHEBI:57540"/>
        <dbReference type="ChEBI" id="CHEBI:57945"/>
        <dbReference type="EC" id="1.1.1.1"/>
    </reaction>
</comment>
<keyword evidence="12" id="KW-1185">Reference proteome</keyword>
<evidence type="ECO:0000256" key="9">
    <source>
        <dbReference type="RuleBase" id="RU361277"/>
    </source>
</evidence>
<evidence type="ECO:0000256" key="4">
    <source>
        <dbReference type="ARBA" id="ARBA00022723"/>
    </source>
</evidence>
<dbReference type="Pfam" id="PF08240">
    <property type="entry name" value="ADH_N"/>
    <property type="match status" value="1"/>
</dbReference>
<dbReference type="EMBL" id="CP030074">
    <property type="protein sequence ID" value="AWW43232.1"/>
    <property type="molecule type" value="Genomic_DNA"/>
</dbReference>
<dbReference type="InterPro" id="IPR013149">
    <property type="entry name" value="ADH-like_C"/>
</dbReference>
<evidence type="ECO:0000256" key="5">
    <source>
        <dbReference type="ARBA" id="ARBA00022833"/>
    </source>
</evidence>
<dbReference type="Gene3D" id="3.90.180.10">
    <property type="entry name" value="Medium-chain alcohol dehydrogenases, catalytic domain"/>
    <property type="match status" value="1"/>
</dbReference>
<dbReference type="GO" id="GO:0005737">
    <property type="term" value="C:cytoplasm"/>
    <property type="evidence" value="ECO:0007669"/>
    <property type="project" value="TreeGrafter"/>
</dbReference>
<dbReference type="InterPro" id="IPR002328">
    <property type="entry name" value="ADH_Zn_CS"/>
</dbReference>
<evidence type="ECO:0000256" key="1">
    <source>
        <dbReference type="ARBA" id="ARBA00001947"/>
    </source>
</evidence>
<keyword evidence="5 9" id="KW-0862">Zinc</keyword>
<dbReference type="PANTHER" id="PTHR42940:SF8">
    <property type="entry name" value="VACUOLAR PROTEIN SORTING-ASSOCIATED PROTEIN 11"/>
    <property type="match status" value="1"/>
</dbReference>
<evidence type="ECO:0000313" key="11">
    <source>
        <dbReference type="EMBL" id="AWW43232.1"/>
    </source>
</evidence>
<dbReference type="GO" id="GO:0004022">
    <property type="term" value="F:alcohol dehydrogenase (NAD+) activity"/>
    <property type="evidence" value="ECO:0007669"/>
    <property type="project" value="UniProtKB-EC"/>
</dbReference>